<gene>
    <name evidence="3" type="ORF">GOM49_05155</name>
</gene>
<dbReference type="GO" id="GO:0016020">
    <property type="term" value="C:membrane"/>
    <property type="evidence" value="ECO:0007669"/>
    <property type="project" value="TreeGrafter"/>
</dbReference>
<dbReference type="EMBL" id="CP046522">
    <property type="protein sequence ID" value="QGU94565.1"/>
    <property type="molecule type" value="Genomic_DNA"/>
</dbReference>
<keyword evidence="1 3" id="KW-0378">Hydrolase</keyword>
<sequence>MSYFLTSDNTKIFYNEAGNGRPVVLIHGWSCSHLHFQNQINELSRNYRVIYYDLRGHGISEVTDYGLTLPRFAQDLKELIEHLNLKDVTLVGWSMGTSIIFDYVKQFGCANLYKLCLIDMAPKIITDETWKYGLYDGFSYEDNLNTMVDLNANWHKFAEGFIPAIFAKSGCRDKNILDWAFEQAFKNSPHVMIRMWVSMSSQNYLPVLSKITVPTLITYGAESFLYSNKNSEYMNREIPNSRLVSFPRCGHALFMEKPEMFNEELIKFIEE</sequence>
<protein>
    <submittedName>
        <fullName evidence="3">Alpha/beta fold hydrolase</fullName>
    </submittedName>
</protein>
<reference evidence="3 4" key="1">
    <citation type="submission" date="2019-12" db="EMBL/GenBank/DDBJ databases">
        <title>Genome sequenceing of Clostridium bovifaecis.</title>
        <authorList>
            <person name="Yao Y."/>
        </authorList>
    </citation>
    <scope>NUCLEOTIDE SEQUENCE [LARGE SCALE GENOMIC DNA]</scope>
    <source>
        <strain evidence="3 4">BXX</strain>
    </source>
</reference>
<keyword evidence="4" id="KW-1185">Reference proteome</keyword>
<proteinExistence type="predicted"/>
<dbReference type="Pfam" id="PF00561">
    <property type="entry name" value="Abhydrolase_1"/>
    <property type="match status" value="1"/>
</dbReference>
<evidence type="ECO:0000256" key="1">
    <source>
        <dbReference type="ARBA" id="ARBA00022801"/>
    </source>
</evidence>
<evidence type="ECO:0000259" key="2">
    <source>
        <dbReference type="Pfam" id="PF00561"/>
    </source>
</evidence>
<dbReference type="Gene3D" id="3.40.50.1820">
    <property type="entry name" value="alpha/beta hydrolase"/>
    <property type="match status" value="1"/>
</dbReference>
<name>A0A6I6FA13_9CLOT</name>
<dbReference type="SUPFAM" id="SSF53474">
    <property type="entry name" value="alpha/beta-Hydrolases"/>
    <property type="match status" value="1"/>
</dbReference>
<dbReference type="PANTHER" id="PTHR43798">
    <property type="entry name" value="MONOACYLGLYCEROL LIPASE"/>
    <property type="match status" value="1"/>
</dbReference>
<dbReference type="Proteomes" id="UP000422764">
    <property type="component" value="Chromosome"/>
</dbReference>
<dbReference type="GO" id="GO:0016787">
    <property type="term" value="F:hydrolase activity"/>
    <property type="evidence" value="ECO:0007669"/>
    <property type="project" value="UniProtKB-KW"/>
</dbReference>
<dbReference type="AlphaFoldDB" id="A0A6I6FA13"/>
<feature type="domain" description="AB hydrolase-1" evidence="2">
    <location>
        <begin position="22"/>
        <end position="258"/>
    </location>
</feature>
<evidence type="ECO:0000313" key="3">
    <source>
        <dbReference type="EMBL" id="QGU94565.1"/>
    </source>
</evidence>
<dbReference type="InterPro" id="IPR000073">
    <property type="entry name" value="AB_hydrolase_1"/>
</dbReference>
<dbReference type="InterPro" id="IPR029058">
    <property type="entry name" value="AB_hydrolase_fold"/>
</dbReference>
<dbReference type="PANTHER" id="PTHR43798:SF31">
    <property type="entry name" value="AB HYDROLASE SUPERFAMILY PROTEIN YCLE"/>
    <property type="match status" value="1"/>
</dbReference>
<dbReference type="InterPro" id="IPR050266">
    <property type="entry name" value="AB_hydrolase_sf"/>
</dbReference>
<evidence type="ECO:0000313" key="4">
    <source>
        <dbReference type="Proteomes" id="UP000422764"/>
    </source>
</evidence>
<organism evidence="3 4">
    <name type="scientific">Clostridium bovifaecis</name>
    <dbReference type="NCBI Taxonomy" id="2184719"/>
    <lineage>
        <taxon>Bacteria</taxon>
        <taxon>Bacillati</taxon>
        <taxon>Bacillota</taxon>
        <taxon>Clostridia</taxon>
        <taxon>Eubacteriales</taxon>
        <taxon>Clostridiaceae</taxon>
        <taxon>Clostridium</taxon>
    </lineage>
</organism>
<accession>A0A6I6FA13</accession>